<feature type="non-terminal residue" evidence="1">
    <location>
        <position position="30"/>
    </location>
</feature>
<accession>A0A382NRX8</accession>
<gene>
    <name evidence="1" type="ORF">METZ01_LOCUS316234</name>
</gene>
<sequence length="30" mass="3201">MVLFDDISTTTCLIALFGAFSLGFSKTGFP</sequence>
<organism evidence="1">
    <name type="scientific">marine metagenome</name>
    <dbReference type="NCBI Taxonomy" id="408172"/>
    <lineage>
        <taxon>unclassified sequences</taxon>
        <taxon>metagenomes</taxon>
        <taxon>ecological metagenomes</taxon>
    </lineage>
</organism>
<proteinExistence type="predicted"/>
<dbReference type="EMBL" id="UINC01102058">
    <property type="protein sequence ID" value="SVC63380.1"/>
    <property type="molecule type" value="Genomic_DNA"/>
</dbReference>
<name>A0A382NRX8_9ZZZZ</name>
<reference evidence="1" key="1">
    <citation type="submission" date="2018-05" db="EMBL/GenBank/DDBJ databases">
        <authorList>
            <person name="Lanie J.A."/>
            <person name="Ng W.-L."/>
            <person name="Kazmierczak K.M."/>
            <person name="Andrzejewski T.M."/>
            <person name="Davidsen T.M."/>
            <person name="Wayne K.J."/>
            <person name="Tettelin H."/>
            <person name="Glass J.I."/>
            <person name="Rusch D."/>
            <person name="Podicherti R."/>
            <person name="Tsui H.-C.T."/>
            <person name="Winkler M.E."/>
        </authorList>
    </citation>
    <scope>NUCLEOTIDE SEQUENCE</scope>
</reference>
<evidence type="ECO:0000313" key="1">
    <source>
        <dbReference type="EMBL" id="SVC63380.1"/>
    </source>
</evidence>
<dbReference type="AlphaFoldDB" id="A0A382NRX8"/>
<protein>
    <submittedName>
        <fullName evidence="1">Uncharacterized protein</fullName>
    </submittedName>
</protein>